<dbReference type="AlphaFoldDB" id="A0A8C3M805"/>
<dbReference type="PANTHER" id="PTHR31191:SF4">
    <property type="entry name" value="CENTROSOMAL PROTEIN OF 126 KDA"/>
    <property type="match status" value="1"/>
</dbReference>
<accession>A0A8C3M805</accession>
<dbReference type="PANTHER" id="PTHR31191">
    <property type="entry name" value="CENTROSOMAL PROTEIN CEP126"/>
    <property type="match status" value="1"/>
</dbReference>
<protein>
    <submittedName>
        <fullName evidence="3">Uncharacterized protein</fullName>
    </submittedName>
</protein>
<reference evidence="3" key="3">
    <citation type="submission" date="2025-09" db="UniProtKB">
        <authorList>
            <consortium name="Ensembl"/>
        </authorList>
    </citation>
    <scope>IDENTIFICATION</scope>
</reference>
<dbReference type="Ensembl" id="ENSCPVT00000000497.2">
    <property type="protein sequence ID" value="ENSCPVP00000000476.2"/>
    <property type="gene ID" value="ENSCPVG00000000365.2"/>
</dbReference>
<evidence type="ECO:0000256" key="1">
    <source>
        <dbReference type="SAM" id="Coils"/>
    </source>
</evidence>
<accession>A0A8U8B1L7</accession>
<dbReference type="Pfam" id="PF15352">
    <property type="entry name" value="K1377"/>
    <property type="match status" value="2"/>
</dbReference>
<dbReference type="GO" id="GO:0007052">
    <property type="term" value="P:mitotic spindle organization"/>
    <property type="evidence" value="ECO:0007669"/>
    <property type="project" value="InterPro"/>
</dbReference>
<feature type="compositionally biased region" description="Low complexity" evidence="2">
    <location>
        <begin position="9"/>
        <end position="20"/>
    </location>
</feature>
<proteinExistence type="predicted"/>
<dbReference type="GO" id="GO:0005813">
    <property type="term" value="C:centrosome"/>
    <property type="evidence" value="ECO:0007669"/>
    <property type="project" value="InterPro"/>
</dbReference>
<evidence type="ECO:0000256" key="2">
    <source>
        <dbReference type="SAM" id="MobiDB-lite"/>
    </source>
</evidence>
<feature type="region of interest" description="Disordered" evidence="2">
    <location>
        <begin position="1"/>
        <end position="33"/>
    </location>
</feature>
<sequence length="1017" mass="113114">RSSGRPSPAKGAGAAGLRGARVGRRQGRGGDVPASALDLMFHFEQDLQEERRALKKDQKMHRSKAMKYLMETNRRRRAFEERQKEEEAKEQRFREKVLQERKIKFQEATAKFQHAHQSFSQQKQTGLSINCYSEYKCFYIHRINKVIICLFVSRTTDDTSCSSACRSDSFPQKENSATFGCDETIQESSRTDMDSHQLLFQKNLKEMQQLLEKQHLNNLENFHQEVKETDDSESLMSLDSLEAGEQNGNCTTQSESSFTTQCDCALYDPEKCQTRNNGLLHTDQSTSKNVHLNNCLRNVDLLHYRNIPIHDLLAKHNVLTPAEHVNTSEEESSVSHRSGKQPAEFSASGKQKSSVSNAFSFLQNIKDRSKPSSGTASTFATGHPVFNPSRAWDSSDSIPGERIQDLMQDQSFKMTPQERTKSMQASSQPIATSVILFPNQGCSTGIPSTADVLPKDKNISTGFLKNTLGKMTETQEENIKCMNDIISETSLFQDIPNASVLLQVKQQNNKEGKGNIVENMSLLSDTGFNSGTPAQDKILKNNILERKRVKLFRSILKKGSKYEPSHFKAVVTDHAISSGTQLMSSIRDSLELAKIKNKSAEIEKCNRKLKWCDEIDQIIIENDEKCCEKSISEICSSKLQCVQTANNALKNNLSIVAQPSNPMFIKNHQENSYMSKPNINTEKSNKEYPSQNIFTSTGSFSAKKVWVVSKDETSKPPVCSNNGKVKEGDQLKNKAKITRRATSVRVQSHFMPKKRRGTLIQLQSATEANKTENAPGKYLAPHPPSTPLPGNRSVENTASPGCQSLPPASLQATSARSSDFNDRHVVPASQVLNRNSAENSENIAGCAGLATTISTPDCSTAKDKPWAKNTCSVNNAKASACQHHSVTCSERRPVNTKNRLHLHHIPAAGKTSTVYLKVYSNEPFSFEDPPVISSVSESTAQFLVAEKLASTPIAESEILAVMDHVKPARQLSLLKTALCPGRSTLSIEEQKIFQSLDCLDEKLQSKLDNKYTAISVD</sequence>
<dbReference type="GO" id="GO:0097546">
    <property type="term" value="C:ciliary base"/>
    <property type="evidence" value="ECO:0007669"/>
    <property type="project" value="InterPro"/>
</dbReference>
<dbReference type="GO" id="GO:0030496">
    <property type="term" value="C:midbody"/>
    <property type="evidence" value="ECO:0007669"/>
    <property type="project" value="TreeGrafter"/>
</dbReference>
<feature type="coiled-coil region" evidence="1">
    <location>
        <begin position="69"/>
        <end position="96"/>
    </location>
</feature>
<evidence type="ECO:0000313" key="3">
    <source>
        <dbReference type="Ensembl" id="ENSCPVP00000000476.2"/>
    </source>
</evidence>
<dbReference type="InterPro" id="IPR028257">
    <property type="entry name" value="CEP126"/>
</dbReference>
<feature type="region of interest" description="Disordered" evidence="2">
    <location>
        <begin position="324"/>
        <end position="351"/>
    </location>
</feature>
<keyword evidence="1" id="KW-0175">Coiled coil</keyword>
<feature type="compositionally biased region" description="Polar residues" evidence="2">
    <location>
        <begin position="793"/>
        <end position="802"/>
    </location>
</feature>
<reference evidence="3" key="1">
    <citation type="submission" date="2020-02" db="EMBL/GenBank/DDBJ databases">
        <authorList>
            <person name="Enbody D E."/>
            <person name="Pettersson E M."/>
        </authorList>
    </citation>
    <scope>NUCLEOTIDE SEQUENCE [LARGE SCALE GENOMIC DNA]</scope>
</reference>
<evidence type="ECO:0000313" key="4">
    <source>
        <dbReference type="Proteomes" id="UP000694382"/>
    </source>
</evidence>
<feature type="region of interest" description="Disordered" evidence="2">
    <location>
        <begin position="716"/>
        <end position="759"/>
    </location>
</feature>
<feature type="region of interest" description="Disordered" evidence="2">
    <location>
        <begin position="772"/>
        <end position="821"/>
    </location>
</feature>
<name>A0A8C3M805_GEOPR</name>
<dbReference type="GO" id="GO:1905515">
    <property type="term" value="P:non-motile cilium assembly"/>
    <property type="evidence" value="ECO:0007669"/>
    <property type="project" value="InterPro"/>
</dbReference>
<keyword evidence="4" id="KW-1185">Reference proteome</keyword>
<dbReference type="GO" id="GO:0031122">
    <property type="term" value="P:cytoplasmic microtubule organization"/>
    <property type="evidence" value="ECO:0007669"/>
    <property type="project" value="InterPro"/>
</dbReference>
<organism evidence="3 4">
    <name type="scientific">Geospiza parvula</name>
    <name type="common">Small tree-finch</name>
    <name type="synonym">Camarhynchus parvulus</name>
    <dbReference type="NCBI Taxonomy" id="87175"/>
    <lineage>
        <taxon>Eukaryota</taxon>
        <taxon>Metazoa</taxon>
        <taxon>Chordata</taxon>
        <taxon>Craniata</taxon>
        <taxon>Vertebrata</taxon>
        <taxon>Euteleostomi</taxon>
        <taxon>Archelosauria</taxon>
        <taxon>Archosauria</taxon>
        <taxon>Dinosauria</taxon>
        <taxon>Saurischia</taxon>
        <taxon>Theropoda</taxon>
        <taxon>Coelurosauria</taxon>
        <taxon>Aves</taxon>
        <taxon>Neognathae</taxon>
        <taxon>Neoaves</taxon>
        <taxon>Telluraves</taxon>
        <taxon>Australaves</taxon>
        <taxon>Passeriformes</taxon>
        <taxon>Thraupidae</taxon>
        <taxon>Camarhynchus</taxon>
    </lineage>
</organism>
<reference evidence="3" key="2">
    <citation type="submission" date="2025-08" db="UniProtKB">
        <authorList>
            <consortium name="Ensembl"/>
        </authorList>
    </citation>
    <scope>IDENTIFICATION</scope>
</reference>
<dbReference type="Proteomes" id="UP000694382">
    <property type="component" value="Chromosome 1"/>
</dbReference>